<proteinExistence type="predicted"/>
<dbReference type="EMBL" id="CAJVPT010006584">
    <property type="protein sequence ID" value="CAG8532569.1"/>
    <property type="molecule type" value="Genomic_DNA"/>
</dbReference>
<sequence length="281" mass="32030">MNGAQVRIAETINQFYEDSTENVYAGRKYKEAIDELELNCRTHLDEPYGQTVTEPVARFCAYFPHINEAIKKREKKLLDYDAHRSKVRKMVEKSSDDPTKLSRAEEVSNMARELYESLNTQLITELPRLIDLRVPYLDPTFEALVKIQLKFCQDSYDSLNSLQEYFPPQDSPVDSRIDETDLPPLNDTPFTLEELSKFTGSNEKEPIYVAVKGIVFDVSENRQSYGPGGNYHIYAGKDVSKGLGLSSLNPEDAIGNYSTLNEEQVDAFSAAQSFRLFFAYI</sequence>
<organism evidence="1 2">
    <name type="scientific">Acaulospora colombiana</name>
    <dbReference type="NCBI Taxonomy" id="27376"/>
    <lineage>
        <taxon>Eukaryota</taxon>
        <taxon>Fungi</taxon>
        <taxon>Fungi incertae sedis</taxon>
        <taxon>Mucoromycota</taxon>
        <taxon>Glomeromycotina</taxon>
        <taxon>Glomeromycetes</taxon>
        <taxon>Diversisporales</taxon>
        <taxon>Acaulosporaceae</taxon>
        <taxon>Acaulospora</taxon>
    </lineage>
</organism>
<evidence type="ECO:0000313" key="2">
    <source>
        <dbReference type="Proteomes" id="UP000789525"/>
    </source>
</evidence>
<name>A0ACA9LII2_9GLOM</name>
<comment type="caution">
    <text evidence="1">The sequence shown here is derived from an EMBL/GenBank/DDBJ whole genome shotgun (WGS) entry which is preliminary data.</text>
</comment>
<dbReference type="Proteomes" id="UP000789525">
    <property type="component" value="Unassembled WGS sequence"/>
</dbReference>
<reference evidence="1" key="1">
    <citation type="submission" date="2021-06" db="EMBL/GenBank/DDBJ databases">
        <authorList>
            <person name="Kallberg Y."/>
            <person name="Tangrot J."/>
            <person name="Rosling A."/>
        </authorList>
    </citation>
    <scope>NUCLEOTIDE SEQUENCE</scope>
    <source>
        <strain evidence="1">CL356</strain>
    </source>
</reference>
<keyword evidence="2" id="KW-1185">Reference proteome</keyword>
<gene>
    <name evidence="1" type="ORF">ACOLOM_LOCUS4135</name>
</gene>
<protein>
    <submittedName>
        <fullName evidence="1">7032_t:CDS:1</fullName>
    </submittedName>
</protein>
<accession>A0ACA9LII2</accession>
<evidence type="ECO:0000313" key="1">
    <source>
        <dbReference type="EMBL" id="CAG8532569.1"/>
    </source>
</evidence>